<protein>
    <submittedName>
        <fullName evidence="2">Uncharacterized protein</fullName>
    </submittedName>
</protein>
<organism evidence="2 3">
    <name type="scientific">Malacoplasma penetrans (strain HF-2)</name>
    <name type="common">Mycoplasma penetrans</name>
    <dbReference type="NCBI Taxonomy" id="272633"/>
    <lineage>
        <taxon>Bacteria</taxon>
        <taxon>Bacillati</taxon>
        <taxon>Mycoplasmatota</taxon>
        <taxon>Mycoplasmoidales</taxon>
        <taxon>Mycoplasmoidaceae</taxon>
        <taxon>Malacoplasma</taxon>
    </lineage>
</organism>
<reference evidence="2 3" key="1">
    <citation type="journal article" date="2002" name="Nucleic Acids Res.">
        <title>The complete genomic sequence of Mycoplasma penetrans, an intracellular bacterial pathogen in humans.</title>
        <authorList>
            <person name="Sasaki Y."/>
            <person name="Ishikawa J."/>
            <person name="Yamashita A."/>
            <person name="Oshima K."/>
            <person name="Kenri T."/>
            <person name="Furuya K."/>
            <person name="Yoshino C."/>
            <person name="Horino A."/>
            <person name="Shiba T."/>
            <person name="Sasaki T."/>
            <person name="Hattori M."/>
        </authorList>
    </citation>
    <scope>NUCLEOTIDE SEQUENCE [LARGE SCALE GENOMIC DNA]</scope>
    <source>
        <strain evidence="2 3">HF-2</strain>
    </source>
</reference>
<dbReference type="HOGENOM" id="CLU_2288451_0_0_14"/>
<sequence>MINTKFKNLKLMNADTKKKLKGGSLWTGALAFSIISSTIMSFVQLIFSIVNSVNGNNSTNSSSNTNTSSYNGNSTYSNYSSNNMFVRLSYTPLKTTVNYPL</sequence>
<name>Q8EW53_MALP2</name>
<keyword evidence="1" id="KW-1133">Transmembrane helix</keyword>
<evidence type="ECO:0000313" key="2">
    <source>
        <dbReference type="EMBL" id="BAC44143.1"/>
    </source>
</evidence>
<keyword evidence="3" id="KW-1185">Reference proteome</keyword>
<gene>
    <name evidence="2" type="ordered locus">MYPE3520</name>
</gene>
<accession>Q8EW53</accession>
<keyword evidence="1" id="KW-0812">Transmembrane</keyword>
<dbReference type="EMBL" id="BA000026">
    <property type="protein sequence ID" value="BAC44143.1"/>
    <property type="molecule type" value="Genomic_DNA"/>
</dbReference>
<proteinExistence type="predicted"/>
<dbReference type="KEGG" id="mpe:MYPE3520"/>
<keyword evidence="1" id="KW-0472">Membrane</keyword>
<dbReference type="AlphaFoldDB" id="Q8EW53"/>
<dbReference type="RefSeq" id="WP_011077179.1">
    <property type="nucleotide sequence ID" value="NC_004432.1"/>
</dbReference>
<feature type="transmembrane region" description="Helical" evidence="1">
    <location>
        <begin position="25"/>
        <end position="47"/>
    </location>
</feature>
<evidence type="ECO:0000313" key="3">
    <source>
        <dbReference type="Proteomes" id="UP000002522"/>
    </source>
</evidence>
<evidence type="ECO:0000256" key="1">
    <source>
        <dbReference type="SAM" id="Phobius"/>
    </source>
</evidence>
<dbReference type="Proteomes" id="UP000002522">
    <property type="component" value="Chromosome"/>
</dbReference>
<dbReference type="InParanoid" id="Q8EW53"/>